<evidence type="ECO:0000313" key="1">
    <source>
        <dbReference type="EMBL" id="MEI2683530.1"/>
    </source>
</evidence>
<dbReference type="EMBL" id="JBANEI010000014">
    <property type="protein sequence ID" value="MEI2683530.1"/>
    <property type="molecule type" value="Genomic_DNA"/>
</dbReference>
<gene>
    <name evidence="1" type="ORF">V8N49_17930</name>
</gene>
<proteinExistence type="predicted"/>
<dbReference type="GeneID" id="89472836"/>
<comment type="caution">
    <text evidence="1">The sequence shown here is derived from an EMBL/GenBank/DDBJ whole genome shotgun (WGS) entry which is preliminary data.</text>
</comment>
<keyword evidence="2" id="KW-1185">Reference proteome</keyword>
<protein>
    <submittedName>
        <fullName evidence="1">Uncharacterized protein</fullName>
    </submittedName>
</protein>
<evidence type="ECO:0000313" key="2">
    <source>
        <dbReference type="Proteomes" id="UP001306592"/>
    </source>
</evidence>
<accession>A0ABU8DL16</accession>
<dbReference type="Proteomes" id="UP001306592">
    <property type="component" value="Unassembled WGS sequence"/>
</dbReference>
<organism evidence="1 2">
    <name type="scientific">Erwinia aphidicola</name>
    <dbReference type="NCBI Taxonomy" id="68334"/>
    <lineage>
        <taxon>Bacteria</taxon>
        <taxon>Pseudomonadati</taxon>
        <taxon>Pseudomonadota</taxon>
        <taxon>Gammaproteobacteria</taxon>
        <taxon>Enterobacterales</taxon>
        <taxon>Erwiniaceae</taxon>
        <taxon>Erwinia</taxon>
    </lineage>
</organism>
<name>A0ABU8DL16_ERWAP</name>
<sequence length="45" mass="5135">MRKAKVVRLMEVSLIVVFVALLAWMVATGAWSALGWDPHWPYPTH</sequence>
<dbReference type="RefSeq" id="WP_180276764.1">
    <property type="nucleotide sequence ID" value="NZ_CAKKMT010000011.1"/>
</dbReference>
<reference evidence="1 2" key="1">
    <citation type="submission" date="2024-02" db="EMBL/GenBank/DDBJ databases">
        <title>First report Erwinia aphidicola in onion in Chile.</title>
        <authorList>
            <person name="Valenzuela M."/>
            <person name="Pena M."/>
            <person name="Dutta B."/>
        </authorList>
    </citation>
    <scope>NUCLEOTIDE SEQUENCE [LARGE SCALE GENOMIC DNA]</scope>
    <source>
        <strain evidence="1 2">QCJ3A</strain>
    </source>
</reference>